<dbReference type="KEGG" id="nam:NAMH_0278"/>
<keyword evidence="2" id="KW-1133">Transmembrane helix</keyword>
<gene>
    <name evidence="3" type="ordered locus">NAMH_0278</name>
</gene>
<dbReference type="RefSeq" id="WP_015902559.1">
    <property type="nucleotide sequence ID" value="NC_012115.1"/>
</dbReference>
<dbReference type="OrthoDB" id="5373216at2"/>
<proteinExistence type="predicted"/>
<keyword evidence="2" id="KW-0812">Transmembrane</keyword>
<dbReference type="AlphaFoldDB" id="B9L7U4"/>
<dbReference type="Proteomes" id="UP000000448">
    <property type="component" value="Chromosome"/>
</dbReference>
<reference evidence="3 4" key="1">
    <citation type="journal article" date="2009" name="PLoS Genet.">
        <title>Adaptations to submarine hydrothermal environments exemplified by the genome of Nautilia profundicola.</title>
        <authorList>
            <person name="Campbell B.J."/>
            <person name="Smith J.L."/>
            <person name="Hanson T.E."/>
            <person name="Klotz M.G."/>
            <person name="Stein L.Y."/>
            <person name="Lee C.K."/>
            <person name="Wu D."/>
            <person name="Robinson J.M."/>
            <person name="Khouri H.M."/>
            <person name="Eisen J.A."/>
            <person name="Cary S.C."/>
        </authorList>
    </citation>
    <scope>NUCLEOTIDE SEQUENCE [LARGE SCALE GENOMIC DNA]</scope>
    <source>
        <strain evidence="4">ATCC BAA-1463 / DSM 18972 / AmH</strain>
    </source>
</reference>
<keyword evidence="4" id="KW-1185">Reference proteome</keyword>
<keyword evidence="2" id="KW-0472">Membrane</keyword>
<protein>
    <recommendedName>
        <fullName evidence="5">Septum formation initiator</fullName>
    </recommendedName>
</protein>
<organism evidence="3 4">
    <name type="scientific">Nautilia profundicola (strain ATCC BAA-1463 / DSM 18972 / AmH)</name>
    <dbReference type="NCBI Taxonomy" id="598659"/>
    <lineage>
        <taxon>Bacteria</taxon>
        <taxon>Pseudomonadati</taxon>
        <taxon>Campylobacterota</taxon>
        <taxon>Epsilonproteobacteria</taxon>
        <taxon>Nautiliales</taxon>
        <taxon>Nautiliaceae</taxon>
        <taxon>Nautilia</taxon>
    </lineage>
</organism>
<feature type="transmembrane region" description="Helical" evidence="2">
    <location>
        <begin position="15"/>
        <end position="35"/>
    </location>
</feature>
<accession>B9L7U4</accession>
<evidence type="ECO:0008006" key="5">
    <source>
        <dbReference type="Google" id="ProtNLM"/>
    </source>
</evidence>
<evidence type="ECO:0000313" key="4">
    <source>
        <dbReference type="Proteomes" id="UP000000448"/>
    </source>
</evidence>
<dbReference type="STRING" id="598659.NAMH_0278"/>
<sequence length="82" mass="9755">MIDFDDLQQPKKIDYKIIIVVIVAFLFAFYVYDLLFGSRSYTRLLDLQNEYKSLQTHVGSLKKKNEKLQKEYFELKELQGGE</sequence>
<dbReference type="EMBL" id="CP001279">
    <property type="protein sequence ID" value="ACM93507.1"/>
    <property type="molecule type" value="Genomic_DNA"/>
</dbReference>
<dbReference type="HOGENOM" id="CLU_2554730_0_0_7"/>
<keyword evidence="1" id="KW-0175">Coiled coil</keyword>
<feature type="coiled-coil region" evidence="1">
    <location>
        <begin position="44"/>
        <end position="78"/>
    </location>
</feature>
<evidence type="ECO:0000256" key="1">
    <source>
        <dbReference type="SAM" id="Coils"/>
    </source>
</evidence>
<evidence type="ECO:0000313" key="3">
    <source>
        <dbReference type="EMBL" id="ACM93507.1"/>
    </source>
</evidence>
<evidence type="ECO:0000256" key="2">
    <source>
        <dbReference type="SAM" id="Phobius"/>
    </source>
</evidence>
<name>B9L7U4_NAUPA</name>